<sequence length="138" mass="14983">MLRNFYVRALSCLLLAVISNSCTDHAMPSVLPEIETLAVTSAPSGIKCGTFFSANVISVGTMPVKKFGVVLTARGVNQVHPNPVVNVDYEVVLDLPFQPGIKGATGPQVCTNEIYYRAYAILEDDTVVYGNELHFTNF</sequence>
<dbReference type="EMBL" id="VCEJ01000004">
    <property type="protein sequence ID" value="TLV01021.1"/>
    <property type="molecule type" value="Genomic_DNA"/>
</dbReference>
<comment type="caution">
    <text evidence="2">The sequence shown here is derived from an EMBL/GenBank/DDBJ whole genome shotgun (WGS) entry which is preliminary data.</text>
</comment>
<dbReference type="RefSeq" id="WP_138366393.1">
    <property type="nucleotide sequence ID" value="NZ_VCEJ01000004.1"/>
</dbReference>
<keyword evidence="1" id="KW-0732">Signal</keyword>
<evidence type="ECO:0000256" key="1">
    <source>
        <dbReference type="SAM" id="SignalP"/>
    </source>
</evidence>
<gene>
    <name evidence="2" type="ORF">FEN17_16285</name>
</gene>
<evidence type="ECO:0000313" key="3">
    <source>
        <dbReference type="Proteomes" id="UP000306402"/>
    </source>
</evidence>
<accession>A0A5R9KXX4</accession>
<dbReference type="Proteomes" id="UP000306402">
    <property type="component" value="Unassembled WGS sequence"/>
</dbReference>
<dbReference type="AlphaFoldDB" id="A0A5R9KXX4"/>
<reference evidence="2 3" key="1">
    <citation type="submission" date="2019-05" db="EMBL/GenBank/DDBJ databases">
        <authorList>
            <person name="Qu J.-H."/>
        </authorList>
    </citation>
    <scope>NUCLEOTIDE SEQUENCE [LARGE SCALE GENOMIC DNA]</scope>
    <source>
        <strain evidence="2 3">T17</strain>
    </source>
</reference>
<keyword evidence="3" id="KW-1185">Reference proteome</keyword>
<feature type="chain" id="PRO_5024326159" evidence="1">
    <location>
        <begin position="27"/>
        <end position="138"/>
    </location>
</feature>
<feature type="signal peptide" evidence="1">
    <location>
        <begin position="1"/>
        <end position="26"/>
    </location>
</feature>
<evidence type="ECO:0000313" key="2">
    <source>
        <dbReference type="EMBL" id="TLV01021.1"/>
    </source>
</evidence>
<dbReference type="OrthoDB" id="963678at2"/>
<name>A0A5R9KXX4_9BACT</name>
<protein>
    <submittedName>
        <fullName evidence="2">Uncharacterized protein</fullName>
    </submittedName>
</protein>
<organism evidence="2 3">
    <name type="scientific">Dyadobacter luticola</name>
    <dbReference type="NCBI Taxonomy" id="1979387"/>
    <lineage>
        <taxon>Bacteria</taxon>
        <taxon>Pseudomonadati</taxon>
        <taxon>Bacteroidota</taxon>
        <taxon>Cytophagia</taxon>
        <taxon>Cytophagales</taxon>
        <taxon>Spirosomataceae</taxon>
        <taxon>Dyadobacter</taxon>
    </lineage>
</organism>
<proteinExistence type="predicted"/>